<dbReference type="AlphaFoldDB" id="A0A316D790"/>
<dbReference type="OrthoDB" id="9785015at2"/>
<dbReference type="GO" id="GO:0030973">
    <property type="term" value="F:molybdate ion binding"/>
    <property type="evidence" value="ECO:0007669"/>
    <property type="project" value="TreeGrafter"/>
</dbReference>
<comment type="similarity">
    <text evidence="1">Belongs to the bacterial solute-binding protein ModA family.</text>
</comment>
<dbReference type="SUPFAM" id="SSF53850">
    <property type="entry name" value="Periplasmic binding protein-like II"/>
    <property type="match status" value="1"/>
</dbReference>
<dbReference type="CDD" id="cd13537">
    <property type="entry name" value="PBP2_YvgL_like"/>
    <property type="match status" value="1"/>
</dbReference>
<protein>
    <submittedName>
        <fullName evidence="7">Molybdate transport system substrate-binding protein</fullName>
    </submittedName>
</protein>
<evidence type="ECO:0000256" key="3">
    <source>
        <dbReference type="ARBA" id="ARBA00022723"/>
    </source>
</evidence>
<evidence type="ECO:0000256" key="5">
    <source>
        <dbReference type="PIRSR" id="PIRSR004846-1"/>
    </source>
</evidence>
<feature type="binding site" evidence="5">
    <location>
        <position position="193"/>
    </location>
    <ligand>
        <name>molybdate</name>
        <dbReference type="ChEBI" id="CHEBI:36264"/>
    </ligand>
</feature>
<dbReference type="NCBIfam" id="TIGR01256">
    <property type="entry name" value="modA"/>
    <property type="match status" value="1"/>
</dbReference>
<keyword evidence="8" id="KW-1185">Reference proteome</keyword>
<dbReference type="Gene3D" id="3.40.190.10">
    <property type="entry name" value="Periplasmic binding protein-like II"/>
    <property type="match status" value="2"/>
</dbReference>
<dbReference type="GO" id="GO:0046872">
    <property type="term" value="F:metal ion binding"/>
    <property type="evidence" value="ECO:0007669"/>
    <property type="project" value="UniProtKB-KW"/>
</dbReference>
<dbReference type="RefSeq" id="WP_109689725.1">
    <property type="nucleotide sequence ID" value="NZ_QGGL01000010.1"/>
</dbReference>
<dbReference type="PANTHER" id="PTHR30632">
    <property type="entry name" value="MOLYBDATE-BINDING PERIPLASMIC PROTEIN"/>
    <property type="match status" value="1"/>
</dbReference>
<dbReference type="PIRSF" id="PIRSF004846">
    <property type="entry name" value="ModA"/>
    <property type="match status" value="1"/>
</dbReference>
<proteinExistence type="inferred from homology"/>
<feature type="binding site" evidence="5">
    <location>
        <position position="40"/>
    </location>
    <ligand>
        <name>molybdate</name>
        <dbReference type="ChEBI" id="CHEBI:36264"/>
    </ligand>
</feature>
<dbReference type="PROSITE" id="PS51257">
    <property type="entry name" value="PROKAR_LIPOPROTEIN"/>
    <property type="match status" value="1"/>
</dbReference>
<dbReference type="InterPro" id="IPR005950">
    <property type="entry name" value="ModA"/>
</dbReference>
<dbReference type="GO" id="GO:0015689">
    <property type="term" value="P:molybdate ion transport"/>
    <property type="evidence" value="ECO:0007669"/>
    <property type="project" value="InterPro"/>
</dbReference>
<feature type="binding site" evidence="5">
    <location>
        <position position="68"/>
    </location>
    <ligand>
        <name>molybdate</name>
        <dbReference type="ChEBI" id="CHEBI:36264"/>
    </ligand>
</feature>
<dbReference type="FunFam" id="3.40.190.10:FF:000035">
    <property type="entry name" value="Molybdate ABC transporter substrate-binding protein"/>
    <property type="match status" value="1"/>
</dbReference>
<dbReference type="GO" id="GO:1901359">
    <property type="term" value="F:tungstate binding"/>
    <property type="evidence" value="ECO:0007669"/>
    <property type="project" value="UniProtKB-ARBA"/>
</dbReference>
<feature type="binding site" evidence="5">
    <location>
        <position position="175"/>
    </location>
    <ligand>
        <name>molybdate</name>
        <dbReference type="ChEBI" id="CHEBI:36264"/>
    </ligand>
</feature>
<reference evidence="7 8" key="1">
    <citation type="submission" date="2018-05" db="EMBL/GenBank/DDBJ databases">
        <title>Genomic Encyclopedia of Type Strains, Phase IV (KMG-IV): sequencing the most valuable type-strain genomes for metagenomic binning, comparative biology and taxonomic classification.</title>
        <authorList>
            <person name="Goeker M."/>
        </authorList>
    </citation>
    <scope>NUCLEOTIDE SEQUENCE [LARGE SCALE GENOMIC DNA]</scope>
    <source>
        <strain evidence="7 8">DSM 18773</strain>
    </source>
</reference>
<feature type="signal peptide" evidence="6">
    <location>
        <begin position="1"/>
        <end position="20"/>
    </location>
</feature>
<evidence type="ECO:0000256" key="2">
    <source>
        <dbReference type="ARBA" id="ARBA00022505"/>
    </source>
</evidence>
<name>A0A316D790_9BACL</name>
<feature type="binding site" evidence="5">
    <location>
        <position position="148"/>
    </location>
    <ligand>
        <name>molybdate</name>
        <dbReference type="ChEBI" id="CHEBI:36264"/>
    </ligand>
</feature>
<dbReference type="InterPro" id="IPR041879">
    <property type="entry name" value="YvgL-like_PBP2"/>
</dbReference>
<dbReference type="Proteomes" id="UP000245634">
    <property type="component" value="Unassembled WGS sequence"/>
</dbReference>
<gene>
    <name evidence="7" type="ORF">C7459_110123</name>
</gene>
<organism evidence="7 8">
    <name type="scientific">Tumebacillus permanentifrigoris</name>
    <dbReference type="NCBI Taxonomy" id="378543"/>
    <lineage>
        <taxon>Bacteria</taxon>
        <taxon>Bacillati</taxon>
        <taxon>Bacillota</taxon>
        <taxon>Bacilli</taxon>
        <taxon>Bacillales</taxon>
        <taxon>Alicyclobacillaceae</taxon>
        <taxon>Tumebacillus</taxon>
    </lineage>
</organism>
<evidence type="ECO:0000313" key="7">
    <source>
        <dbReference type="EMBL" id="PWK11594.1"/>
    </source>
</evidence>
<sequence>MTKAGGALLALGLVVTVGCANGTTATDQPSTTLILSAATSLGKPLETLRADYQRQHPDMEITLNLGASGILQKQIEQGAPADLFWSAGTAQMDALEQKNLLVAGTRRDLVQNQLVLVRRAGSTLKSFQDLATPTVTQIAIGTPETVPAGKYAQETLSALGLWDAVQSKLIYGKDVTSVLTYVERQAVDAGLVYRTDALASTKVEIVATADEATHQPILYPLAVLQTTQHRQQAEEFATYLHGAHAQEILTRAGFLQYGN</sequence>
<keyword evidence="2 5" id="KW-0500">Molybdenum</keyword>
<feature type="chain" id="PRO_5039274563" evidence="6">
    <location>
        <begin position="21"/>
        <end position="259"/>
    </location>
</feature>
<evidence type="ECO:0000256" key="6">
    <source>
        <dbReference type="SAM" id="SignalP"/>
    </source>
</evidence>
<evidence type="ECO:0000256" key="4">
    <source>
        <dbReference type="ARBA" id="ARBA00022729"/>
    </source>
</evidence>
<comment type="caution">
    <text evidence="7">The sequence shown here is derived from an EMBL/GenBank/DDBJ whole genome shotgun (WGS) entry which is preliminary data.</text>
</comment>
<evidence type="ECO:0000256" key="1">
    <source>
        <dbReference type="ARBA" id="ARBA00009175"/>
    </source>
</evidence>
<dbReference type="Pfam" id="PF13531">
    <property type="entry name" value="SBP_bac_11"/>
    <property type="match status" value="1"/>
</dbReference>
<dbReference type="EMBL" id="QGGL01000010">
    <property type="protein sequence ID" value="PWK11594.1"/>
    <property type="molecule type" value="Genomic_DNA"/>
</dbReference>
<keyword evidence="4 6" id="KW-0732">Signal</keyword>
<keyword evidence="3 5" id="KW-0479">Metal-binding</keyword>
<evidence type="ECO:0000313" key="8">
    <source>
        <dbReference type="Proteomes" id="UP000245634"/>
    </source>
</evidence>
<accession>A0A316D790</accession>
<dbReference type="PANTHER" id="PTHR30632:SF0">
    <property type="entry name" value="SULFATE-BINDING PROTEIN"/>
    <property type="match status" value="1"/>
</dbReference>
<dbReference type="InterPro" id="IPR050682">
    <property type="entry name" value="ModA/WtpA"/>
</dbReference>